<dbReference type="SUPFAM" id="SSF47095">
    <property type="entry name" value="HMG-box"/>
    <property type="match status" value="1"/>
</dbReference>
<accession>A0AAD5UIU1</accession>
<evidence type="ECO:0000256" key="2">
    <source>
        <dbReference type="ARBA" id="ARBA00023163"/>
    </source>
</evidence>
<dbReference type="InterPro" id="IPR036910">
    <property type="entry name" value="HMG_box_dom_sf"/>
</dbReference>
<keyword evidence="1 3" id="KW-0238">DNA-binding</keyword>
<keyword evidence="2" id="KW-0804">Transcription</keyword>
<protein>
    <recommendedName>
        <fullName evidence="4">HMG box domain-containing protein</fullName>
    </recommendedName>
</protein>
<dbReference type="InterPro" id="IPR009071">
    <property type="entry name" value="HMG_box_dom"/>
</dbReference>
<dbReference type="InterPro" id="IPR050140">
    <property type="entry name" value="SRY-related_HMG-box_TF-like"/>
</dbReference>
<dbReference type="Proteomes" id="UP001210925">
    <property type="component" value="Unassembled WGS sequence"/>
</dbReference>
<dbReference type="GO" id="GO:0000978">
    <property type="term" value="F:RNA polymerase II cis-regulatory region sequence-specific DNA binding"/>
    <property type="evidence" value="ECO:0007669"/>
    <property type="project" value="TreeGrafter"/>
</dbReference>
<keyword evidence="6" id="KW-1185">Reference proteome</keyword>
<dbReference type="PANTHER" id="PTHR10270">
    <property type="entry name" value="SOX TRANSCRIPTION FACTOR"/>
    <property type="match status" value="1"/>
</dbReference>
<feature type="DNA-binding region" description="HMG box" evidence="3">
    <location>
        <begin position="11"/>
        <end position="79"/>
    </location>
</feature>
<dbReference type="PANTHER" id="PTHR10270:SF161">
    <property type="entry name" value="SEX-DETERMINING REGION Y PROTEIN"/>
    <property type="match status" value="1"/>
</dbReference>
<dbReference type="Gene3D" id="1.10.30.10">
    <property type="entry name" value="High mobility group box domain"/>
    <property type="match status" value="1"/>
</dbReference>
<organism evidence="5 6">
    <name type="scientific">Boothiomyces macroporosus</name>
    <dbReference type="NCBI Taxonomy" id="261099"/>
    <lineage>
        <taxon>Eukaryota</taxon>
        <taxon>Fungi</taxon>
        <taxon>Fungi incertae sedis</taxon>
        <taxon>Chytridiomycota</taxon>
        <taxon>Chytridiomycota incertae sedis</taxon>
        <taxon>Chytridiomycetes</taxon>
        <taxon>Rhizophydiales</taxon>
        <taxon>Terramycetaceae</taxon>
        <taxon>Boothiomyces</taxon>
    </lineage>
</organism>
<comment type="caution">
    <text evidence="5">The sequence shown here is derived from an EMBL/GenBank/DDBJ whole genome shotgun (WGS) entry which is preliminary data.</text>
</comment>
<dbReference type="SMART" id="SM00398">
    <property type="entry name" value="HMG"/>
    <property type="match status" value="1"/>
</dbReference>
<sequence length="201" mass="23091">MSNKVKSEKRVKKPMNSFFYYRRDIKDKIVKEYGSIVSHDVSKIASECWRKESDEVKDYYKKLSAKAHAEHKANHPNYDWQWWKKKPKDHSDGNVDNIIGKSPESSFKQSKEVLPKLTLTIPQEDYNLSKVSPDVLASTLLDTDELYYNADNTLTFVPKAPTLQIAASADGLQSDNPYESVLSPLSDCSIYSYHTNDNPYE</sequence>
<evidence type="ECO:0000313" key="6">
    <source>
        <dbReference type="Proteomes" id="UP001210925"/>
    </source>
</evidence>
<dbReference type="GO" id="GO:0005634">
    <property type="term" value="C:nucleus"/>
    <property type="evidence" value="ECO:0007669"/>
    <property type="project" value="UniProtKB-UniRule"/>
</dbReference>
<dbReference type="GO" id="GO:0001228">
    <property type="term" value="F:DNA-binding transcription activator activity, RNA polymerase II-specific"/>
    <property type="evidence" value="ECO:0007669"/>
    <property type="project" value="TreeGrafter"/>
</dbReference>
<evidence type="ECO:0000259" key="4">
    <source>
        <dbReference type="PROSITE" id="PS50118"/>
    </source>
</evidence>
<dbReference type="AlphaFoldDB" id="A0AAD5UIU1"/>
<gene>
    <name evidence="5" type="ORF">HK103_005007</name>
</gene>
<dbReference type="EMBL" id="JADGKB010000043">
    <property type="protein sequence ID" value="KAJ3257023.1"/>
    <property type="molecule type" value="Genomic_DNA"/>
</dbReference>
<name>A0AAD5UIU1_9FUNG</name>
<feature type="domain" description="HMG box" evidence="4">
    <location>
        <begin position="11"/>
        <end position="79"/>
    </location>
</feature>
<dbReference type="GO" id="GO:0030154">
    <property type="term" value="P:cell differentiation"/>
    <property type="evidence" value="ECO:0007669"/>
    <property type="project" value="TreeGrafter"/>
</dbReference>
<dbReference type="PROSITE" id="PS50118">
    <property type="entry name" value="HMG_BOX_2"/>
    <property type="match status" value="1"/>
</dbReference>
<dbReference type="CDD" id="cd01389">
    <property type="entry name" value="HMG-box_ROX1-like"/>
    <property type="match status" value="1"/>
</dbReference>
<evidence type="ECO:0000313" key="5">
    <source>
        <dbReference type="EMBL" id="KAJ3257023.1"/>
    </source>
</evidence>
<evidence type="ECO:0000256" key="1">
    <source>
        <dbReference type="ARBA" id="ARBA00023125"/>
    </source>
</evidence>
<reference evidence="5" key="1">
    <citation type="submission" date="2020-05" db="EMBL/GenBank/DDBJ databases">
        <title>Phylogenomic resolution of chytrid fungi.</title>
        <authorList>
            <person name="Stajich J.E."/>
            <person name="Amses K."/>
            <person name="Simmons R."/>
            <person name="Seto K."/>
            <person name="Myers J."/>
            <person name="Bonds A."/>
            <person name="Quandt C.A."/>
            <person name="Barry K."/>
            <person name="Liu P."/>
            <person name="Grigoriev I."/>
            <person name="Longcore J.E."/>
            <person name="James T.Y."/>
        </authorList>
    </citation>
    <scope>NUCLEOTIDE SEQUENCE</scope>
    <source>
        <strain evidence="5">PLAUS21</strain>
    </source>
</reference>
<evidence type="ECO:0000256" key="3">
    <source>
        <dbReference type="PROSITE-ProRule" id="PRU00267"/>
    </source>
</evidence>
<dbReference type="Pfam" id="PF00505">
    <property type="entry name" value="HMG_box"/>
    <property type="match status" value="1"/>
</dbReference>
<keyword evidence="3" id="KW-0539">Nucleus</keyword>
<proteinExistence type="predicted"/>